<feature type="domain" description="Acyl-CoA dehydrogenase/oxidase C-terminal" evidence="5">
    <location>
        <begin position="210"/>
        <end position="368"/>
    </location>
</feature>
<dbReference type="SUPFAM" id="SSF56645">
    <property type="entry name" value="Acyl-CoA dehydrogenase NM domain-like"/>
    <property type="match status" value="1"/>
</dbReference>
<dbReference type="GO" id="GO:0003995">
    <property type="term" value="F:acyl-CoA dehydrogenase activity"/>
    <property type="evidence" value="ECO:0007669"/>
    <property type="project" value="InterPro"/>
</dbReference>
<dbReference type="PROSITE" id="PS00072">
    <property type="entry name" value="ACYL_COA_DH_1"/>
    <property type="match status" value="1"/>
</dbReference>
<evidence type="ECO:0000256" key="1">
    <source>
        <dbReference type="ARBA" id="ARBA00001974"/>
    </source>
</evidence>
<reference evidence="8" key="1">
    <citation type="journal article" date="2015" name="Nature">
        <title>Complex archaea that bridge the gap between prokaryotes and eukaryotes.</title>
        <authorList>
            <person name="Spang A."/>
            <person name="Saw J.H."/>
            <person name="Jorgensen S.L."/>
            <person name="Zaremba-Niedzwiedzka K."/>
            <person name="Martijn J."/>
            <person name="Lind A.E."/>
            <person name="van Eijk R."/>
            <person name="Schleper C."/>
            <person name="Guy L."/>
            <person name="Ettema T.J."/>
        </authorList>
    </citation>
    <scope>NUCLEOTIDE SEQUENCE</scope>
</reference>
<dbReference type="InterPro" id="IPR037069">
    <property type="entry name" value="AcylCoA_DH/ox_N_sf"/>
</dbReference>
<dbReference type="InterPro" id="IPR013786">
    <property type="entry name" value="AcylCoA_DH/ox_N"/>
</dbReference>
<evidence type="ECO:0000259" key="7">
    <source>
        <dbReference type="Pfam" id="PF02771"/>
    </source>
</evidence>
<proteinExistence type="inferred from homology"/>
<feature type="domain" description="Acyl-CoA oxidase/dehydrogenase middle" evidence="6">
    <location>
        <begin position="99"/>
        <end position="197"/>
    </location>
</feature>
<dbReference type="PANTHER" id="PTHR43884">
    <property type="entry name" value="ACYL-COA DEHYDROGENASE"/>
    <property type="match status" value="1"/>
</dbReference>
<keyword evidence="4" id="KW-0274">FAD</keyword>
<evidence type="ECO:0008006" key="9">
    <source>
        <dbReference type="Google" id="ProtNLM"/>
    </source>
</evidence>
<dbReference type="GO" id="GO:0050660">
    <property type="term" value="F:flavin adenine dinucleotide binding"/>
    <property type="evidence" value="ECO:0007669"/>
    <property type="project" value="InterPro"/>
</dbReference>
<dbReference type="InterPro" id="IPR036250">
    <property type="entry name" value="AcylCo_DH-like_C"/>
</dbReference>
<evidence type="ECO:0000256" key="4">
    <source>
        <dbReference type="ARBA" id="ARBA00022827"/>
    </source>
</evidence>
<dbReference type="Gene3D" id="1.10.540.10">
    <property type="entry name" value="Acyl-CoA dehydrogenase/oxidase, N-terminal domain"/>
    <property type="match status" value="1"/>
</dbReference>
<dbReference type="InterPro" id="IPR009075">
    <property type="entry name" value="AcylCo_DH/oxidase_C"/>
</dbReference>
<dbReference type="InterPro" id="IPR046373">
    <property type="entry name" value="Acyl-CoA_Oxase/DH_mid-dom_sf"/>
</dbReference>
<evidence type="ECO:0000256" key="2">
    <source>
        <dbReference type="ARBA" id="ARBA00009347"/>
    </source>
</evidence>
<dbReference type="AlphaFoldDB" id="A0A0F9G424"/>
<dbReference type="InterPro" id="IPR009100">
    <property type="entry name" value="AcylCoA_DH/oxidase_NM_dom_sf"/>
</dbReference>
<protein>
    <recommendedName>
        <fullName evidence="9">Acyl-CoA dehydrogenase</fullName>
    </recommendedName>
</protein>
<dbReference type="Gene3D" id="2.40.110.10">
    <property type="entry name" value="Butyryl-CoA Dehydrogenase, subunit A, domain 2"/>
    <property type="match status" value="1"/>
</dbReference>
<dbReference type="InterPro" id="IPR006089">
    <property type="entry name" value="Acyl-CoA_DH_CS"/>
</dbReference>
<evidence type="ECO:0000313" key="8">
    <source>
        <dbReference type="EMBL" id="KKL93489.1"/>
    </source>
</evidence>
<dbReference type="PIRSF" id="PIRSF016578">
    <property type="entry name" value="HsaA"/>
    <property type="match status" value="1"/>
</dbReference>
<comment type="caution">
    <text evidence="8">The sequence shown here is derived from an EMBL/GenBank/DDBJ whole genome shotgun (WGS) entry which is preliminary data.</text>
</comment>
<dbReference type="PANTHER" id="PTHR43884:SF37">
    <property type="entry name" value="ACYL-COA DEHYDROGENASE"/>
    <property type="match status" value="1"/>
</dbReference>
<evidence type="ECO:0000256" key="3">
    <source>
        <dbReference type="ARBA" id="ARBA00022630"/>
    </source>
</evidence>
<dbReference type="InterPro" id="IPR006091">
    <property type="entry name" value="Acyl-CoA_Oxase/DH_mid-dom"/>
</dbReference>
<gene>
    <name evidence="8" type="ORF">LCGC14_1874170</name>
</gene>
<feature type="non-terminal residue" evidence="8">
    <location>
        <position position="1"/>
    </location>
</feature>
<dbReference type="EMBL" id="LAZR01019173">
    <property type="protein sequence ID" value="KKL93489.1"/>
    <property type="molecule type" value="Genomic_DNA"/>
</dbReference>
<evidence type="ECO:0000259" key="5">
    <source>
        <dbReference type="Pfam" id="PF00441"/>
    </source>
</evidence>
<dbReference type="Pfam" id="PF02770">
    <property type="entry name" value="Acyl-CoA_dh_M"/>
    <property type="match status" value="1"/>
</dbReference>
<dbReference type="Pfam" id="PF00441">
    <property type="entry name" value="Acyl-CoA_dh_1"/>
    <property type="match status" value="1"/>
</dbReference>
<evidence type="ECO:0000259" key="6">
    <source>
        <dbReference type="Pfam" id="PF02770"/>
    </source>
</evidence>
<feature type="domain" description="Acyl-CoA dehydrogenase/oxidase N-terminal" evidence="7">
    <location>
        <begin position="1"/>
        <end position="94"/>
    </location>
</feature>
<keyword evidence="3" id="KW-0285">Flavoprotein</keyword>
<sequence>PRVRDIDTNARIPDDIIKGMAKLGLLGLTVSPDYGGAGTDWKMACIAAEELGRADISIAVPVLYLVEASWGFILDRYGTKEAKAEILPKMVNGDVFLGIAITEPDGGSDIVGATKTTAKKDGNNWKLKGEKIYISGVAESLKYGGIYLTLAKTEPEKEHKGMSFFGVTLKDNPNISTTIFKNMGRMGISTGGFTMDDISIPEAFLVGELNRGFYYAMEGFSLARTLIAATCIGAAEAGMEIGIDYIKQRKAFNRPIASYEGIQFPLVEHYTNIEAIKLLTYRAAWMLDKMYKEGEPNHFEIAKQTAMAKLKAPTEAFNTLNEVANWLGTLAYTTECPIEMGIRGVRSYSIGAEGTINIMKLIIARELLGKEFLPYKVGAGE</sequence>
<dbReference type="Gene3D" id="1.20.140.10">
    <property type="entry name" value="Butyryl-CoA Dehydrogenase, subunit A, domain 3"/>
    <property type="match status" value="1"/>
</dbReference>
<dbReference type="SUPFAM" id="SSF47203">
    <property type="entry name" value="Acyl-CoA dehydrogenase C-terminal domain-like"/>
    <property type="match status" value="1"/>
</dbReference>
<comment type="cofactor">
    <cofactor evidence="1">
        <name>FAD</name>
        <dbReference type="ChEBI" id="CHEBI:57692"/>
    </cofactor>
</comment>
<accession>A0A0F9G424</accession>
<organism evidence="8">
    <name type="scientific">marine sediment metagenome</name>
    <dbReference type="NCBI Taxonomy" id="412755"/>
    <lineage>
        <taxon>unclassified sequences</taxon>
        <taxon>metagenomes</taxon>
        <taxon>ecological metagenomes</taxon>
    </lineage>
</organism>
<dbReference type="Pfam" id="PF02771">
    <property type="entry name" value="Acyl-CoA_dh_N"/>
    <property type="match status" value="1"/>
</dbReference>
<comment type="similarity">
    <text evidence="2">Belongs to the acyl-CoA dehydrogenase family.</text>
</comment>
<name>A0A0F9G424_9ZZZZ</name>